<keyword evidence="6" id="KW-0482">Metalloprotease</keyword>
<evidence type="ECO:0000256" key="1">
    <source>
        <dbReference type="ARBA" id="ARBA00010243"/>
    </source>
</evidence>
<dbReference type="InterPro" id="IPR025657">
    <property type="entry name" value="RadC_JAB"/>
</dbReference>
<dbReference type="RefSeq" id="WP_198827760.1">
    <property type="nucleotide sequence ID" value="NZ_CP066308.1"/>
</dbReference>
<accession>A0A7T5JNJ3</accession>
<evidence type="ECO:0000313" key="10">
    <source>
        <dbReference type="Proteomes" id="UP000595847"/>
    </source>
</evidence>
<evidence type="ECO:0000256" key="6">
    <source>
        <dbReference type="ARBA" id="ARBA00023049"/>
    </source>
</evidence>
<name>A0A7T5JNJ3_9BACL</name>
<dbReference type="AlphaFoldDB" id="A0A7T5JNJ3"/>
<dbReference type="EMBL" id="CP073708">
    <property type="protein sequence ID" value="QUO41259.1"/>
    <property type="molecule type" value="Genomic_DNA"/>
</dbReference>
<dbReference type="Proteomes" id="UP000677234">
    <property type="component" value="Chromosome"/>
</dbReference>
<dbReference type="GO" id="GO:0006508">
    <property type="term" value="P:proteolysis"/>
    <property type="evidence" value="ECO:0007669"/>
    <property type="project" value="UniProtKB-KW"/>
</dbReference>
<protein>
    <submittedName>
        <fullName evidence="8">JAB domain-containing protein</fullName>
    </submittedName>
</protein>
<dbReference type="Proteomes" id="UP000595847">
    <property type="component" value="Chromosome"/>
</dbReference>
<dbReference type="PROSITE" id="PS50249">
    <property type="entry name" value="MPN"/>
    <property type="match status" value="1"/>
</dbReference>
<dbReference type="GO" id="GO:0008237">
    <property type="term" value="F:metallopeptidase activity"/>
    <property type="evidence" value="ECO:0007669"/>
    <property type="project" value="UniProtKB-KW"/>
</dbReference>
<evidence type="ECO:0000256" key="2">
    <source>
        <dbReference type="ARBA" id="ARBA00022670"/>
    </source>
</evidence>
<dbReference type="InterPro" id="IPR001405">
    <property type="entry name" value="UPF0758"/>
</dbReference>
<keyword evidence="4" id="KW-0378">Hydrolase</keyword>
<dbReference type="PANTHER" id="PTHR30471">
    <property type="entry name" value="DNA REPAIR PROTEIN RADC"/>
    <property type="match status" value="1"/>
</dbReference>
<sequence length="161" mass="17821">MNDKTATKAGHQPAKRVNIVSVKMVRESSLLYPQRRIRMAKDAVGLFQKFLEETDREQFFLLCLSTKNEPVAIHTVSVGSLDASIVHPREVFKAAVLANAASVIVAHNHPSGDPTPSREDIEVTRRLQEAGELLGIPVLDHIVVGMEGSFCSLKEKGYMER</sequence>
<evidence type="ECO:0000256" key="4">
    <source>
        <dbReference type="ARBA" id="ARBA00022801"/>
    </source>
</evidence>
<reference evidence="9" key="2">
    <citation type="submission" date="2021-04" db="EMBL/GenBank/DDBJ databases">
        <title>Brevibacillus composti FJAT-54423, complete genome.</title>
        <authorList>
            <person name="Tang R."/>
        </authorList>
    </citation>
    <scope>NUCLEOTIDE SEQUENCE</scope>
    <source>
        <strain evidence="9">FJAT-54424</strain>
    </source>
</reference>
<dbReference type="Gene3D" id="3.40.140.10">
    <property type="entry name" value="Cytidine Deaminase, domain 2"/>
    <property type="match status" value="1"/>
</dbReference>
<keyword evidence="11" id="KW-1185">Reference proteome</keyword>
<dbReference type="PROSITE" id="PS01302">
    <property type="entry name" value="UPF0758"/>
    <property type="match status" value="1"/>
</dbReference>
<evidence type="ECO:0000256" key="3">
    <source>
        <dbReference type="ARBA" id="ARBA00022723"/>
    </source>
</evidence>
<keyword evidence="5" id="KW-0862">Zinc</keyword>
<keyword evidence="2" id="KW-0645">Protease</keyword>
<proteinExistence type="inferred from homology"/>
<dbReference type="KEGG" id="bcop:JD108_20485"/>
<dbReference type="EMBL" id="CP066308">
    <property type="protein sequence ID" value="QQE74176.1"/>
    <property type="molecule type" value="Genomic_DNA"/>
</dbReference>
<keyword evidence="3" id="KW-0479">Metal-binding</keyword>
<dbReference type="Pfam" id="PF04002">
    <property type="entry name" value="RadC"/>
    <property type="match status" value="1"/>
</dbReference>
<evidence type="ECO:0000313" key="9">
    <source>
        <dbReference type="EMBL" id="QUO41259.1"/>
    </source>
</evidence>
<feature type="domain" description="MPN" evidence="7">
    <location>
        <begin position="36"/>
        <end position="159"/>
    </location>
</feature>
<evidence type="ECO:0000256" key="5">
    <source>
        <dbReference type="ARBA" id="ARBA00022833"/>
    </source>
</evidence>
<evidence type="ECO:0000259" key="7">
    <source>
        <dbReference type="PROSITE" id="PS50249"/>
    </source>
</evidence>
<evidence type="ECO:0000313" key="11">
    <source>
        <dbReference type="Proteomes" id="UP000677234"/>
    </source>
</evidence>
<dbReference type="PANTHER" id="PTHR30471:SF3">
    <property type="entry name" value="UPF0758 PROTEIN YEES-RELATED"/>
    <property type="match status" value="1"/>
</dbReference>
<dbReference type="CDD" id="cd08071">
    <property type="entry name" value="MPN_DUF2466"/>
    <property type="match status" value="1"/>
</dbReference>
<reference evidence="8 10" key="1">
    <citation type="submission" date="2020-12" db="EMBL/GenBank/DDBJ databases">
        <title>strain FJAT-54423T represents a novel species of the genus Brevibacillus.</title>
        <authorList>
            <person name="Tang R."/>
        </authorList>
    </citation>
    <scope>NUCLEOTIDE SEQUENCE [LARGE SCALE GENOMIC DNA]</scope>
    <source>
        <strain evidence="8 10">FJAT-54423</strain>
    </source>
</reference>
<comment type="similarity">
    <text evidence="1">Belongs to the UPF0758 family.</text>
</comment>
<gene>
    <name evidence="8" type="ORF">JD108_20485</name>
    <name evidence="9" type="ORF">KDJ56_20420</name>
</gene>
<dbReference type="GO" id="GO:0046872">
    <property type="term" value="F:metal ion binding"/>
    <property type="evidence" value="ECO:0007669"/>
    <property type="project" value="UniProtKB-KW"/>
</dbReference>
<dbReference type="InterPro" id="IPR037518">
    <property type="entry name" value="MPN"/>
</dbReference>
<organism evidence="8 10">
    <name type="scientific">Brevibacillus composti</name>
    <dbReference type="NCBI Taxonomy" id="2796470"/>
    <lineage>
        <taxon>Bacteria</taxon>
        <taxon>Bacillati</taxon>
        <taxon>Bacillota</taxon>
        <taxon>Bacilli</taxon>
        <taxon>Bacillales</taxon>
        <taxon>Paenibacillaceae</taxon>
        <taxon>Brevibacillus</taxon>
    </lineage>
</organism>
<dbReference type="InterPro" id="IPR020891">
    <property type="entry name" value="UPF0758_CS"/>
</dbReference>
<dbReference type="SUPFAM" id="SSF102712">
    <property type="entry name" value="JAB1/MPN domain"/>
    <property type="match status" value="1"/>
</dbReference>
<evidence type="ECO:0000313" key="8">
    <source>
        <dbReference type="EMBL" id="QQE74176.1"/>
    </source>
</evidence>